<evidence type="ECO:0000313" key="2">
    <source>
        <dbReference type="EMBL" id="CAG6697413.1"/>
    </source>
</evidence>
<organism evidence="2">
    <name type="scientific">Cacopsylla melanoneura</name>
    <dbReference type="NCBI Taxonomy" id="428564"/>
    <lineage>
        <taxon>Eukaryota</taxon>
        <taxon>Metazoa</taxon>
        <taxon>Ecdysozoa</taxon>
        <taxon>Arthropoda</taxon>
        <taxon>Hexapoda</taxon>
        <taxon>Insecta</taxon>
        <taxon>Pterygota</taxon>
        <taxon>Neoptera</taxon>
        <taxon>Paraneoptera</taxon>
        <taxon>Hemiptera</taxon>
        <taxon>Sternorrhyncha</taxon>
        <taxon>Psylloidea</taxon>
        <taxon>Psyllidae</taxon>
        <taxon>Psyllinae</taxon>
        <taxon>Cacopsylla</taxon>
    </lineage>
</organism>
<dbReference type="AlphaFoldDB" id="A0A8D8XJ59"/>
<sequence>MAALLASISCFFLSFSSAFLFSTSRLLCASNSFLIFISSCCCLRCNDCSMILSFFLSISSMVTGSVLTNSGSIMRAGPFCCAGPFVWCGAGDPLVYLLYVLVHSDPDDELGEVGEEQCMTFGLL</sequence>
<dbReference type="EMBL" id="HBUF01333195">
    <property type="protein sequence ID" value="CAG6697410.1"/>
    <property type="molecule type" value="Transcribed_RNA"/>
</dbReference>
<protein>
    <recommendedName>
        <fullName evidence="3">Secreted protein</fullName>
    </recommendedName>
</protein>
<feature type="signal peptide" evidence="1">
    <location>
        <begin position="1"/>
        <end position="18"/>
    </location>
</feature>
<dbReference type="EMBL" id="HBUF01333196">
    <property type="protein sequence ID" value="CAG6697413.1"/>
    <property type="molecule type" value="Transcribed_RNA"/>
</dbReference>
<evidence type="ECO:0008006" key="3">
    <source>
        <dbReference type="Google" id="ProtNLM"/>
    </source>
</evidence>
<keyword evidence="1" id="KW-0732">Signal</keyword>
<name>A0A8D8XJ59_9HEMI</name>
<reference evidence="2" key="1">
    <citation type="submission" date="2021-05" db="EMBL/GenBank/DDBJ databases">
        <authorList>
            <person name="Alioto T."/>
            <person name="Alioto T."/>
            <person name="Gomez Garrido J."/>
        </authorList>
    </citation>
    <scope>NUCLEOTIDE SEQUENCE</scope>
</reference>
<feature type="chain" id="PRO_5036428914" description="Secreted protein" evidence="1">
    <location>
        <begin position="19"/>
        <end position="124"/>
    </location>
</feature>
<proteinExistence type="predicted"/>
<evidence type="ECO:0000256" key="1">
    <source>
        <dbReference type="SAM" id="SignalP"/>
    </source>
</evidence>
<accession>A0A8D8XJ59</accession>